<feature type="non-terminal residue" evidence="1">
    <location>
        <position position="246"/>
    </location>
</feature>
<accession>A0A1B6JJW7</accession>
<dbReference type="AlphaFoldDB" id="A0A1B6JJW7"/>
<sequence length="246" mass="27402">LSAFFGLVTVNSFKITSRVDSSDVPPSGRSYPKSLDPPFPDHLAYDAVFAGVKKPLTVDCTQSGVICKFPLVISDKDQEASNPAKIVKEVPIIKGIEVPERLDDSEEKEEITVSSIIDKGDVKVPIYRGSLDVESISDSRDNEETWILEKNTLNKKYKIPVRLIPSKHNQASVYPVHHDFHDHFSGGDLYHGHGHGSGWTPWMRAYPSVYHYPSNQPCQPPVYHHPPPCTPAVAPTRKPVINIDDK</sequence>
<feature type="non-terminal residue" evidence="1">
    <location>
        <position position="1"/>
    </location>
</feature>
<gene>
    <name evidence="1" type="ORF">g.3724</name>
</gene>
<proteinExistence type="predicted"/>
<dbReference type="EMBL" id="GECU01008208">
    <property type="protein sequence ID" value="JAS99498.1"/>
    <property type="molecule type" value="Transcribed_RNA"/>
</dbReference>
<protein>
    <submittedName>
        <fullName evidence="1">Uncharacterized protein</fullName>
    </submittedName>
</protein>
<reference evidence="1" key="1">
    <citation type="submission" date="2015-11" db="EMBL/GenBank/DDBJ databases">
        <title>De novo transcriptome assembly of four potential Pierce s Disease insect vectors from Arizona vineyards.</title>
        <authorList>
            <person name="Tassone E.E."/>
        </authorList>
    </citation>
    <scope>NUCLEOTIDE SEQUENCE</scope>
</reference>
<name>A0A1B6JJW7_9HEMI</name>
<organism evidence="1">
    <name type="scientific">Homalodisca liturata</name>
    <dbReference type="NCBI Taxonomy" id="320908"/>
    <lineage>
        <taxon>Eukaryota</taxon>
        <taxon>Metazoa</taxon>
        <taxon>Ecdysozoa</taxon>
        <taxon>Arthropoda</taxon>
        <taxon>Hexapoda</taxon>
        <taxon>Insecta</taxon>
        <taxon>Pterygota</taxon>
        <taxon>Neoptera</taxon>
        <taxon>Paraneoptera</taxon>
        <taxon>Hemiptera</taxon>
        <taxon>Auchenorrhyncha</taxon>
        <taxon>Membracoidea</taxon>
        <taxon>Cicadellidae</taxon>
        <taxon>Cicadellinae</taxon>
        <taxon>Proconiini</taxon>
        <taxon>Homalodisca</taxon>
    </lineage>
</organism>
<evidence type="ECO:0000313" key="1">
    <source>
        <dbReference type="EMBL" id="JAS99498.1"/>
    </source>
</evidence>